<evidence type="ECO:0000256" key="1">
    <source>
        <dbReference type="SAM" id="MobiDB-lite"/>
    </source>
</evidence>
<organism evidence="3 4">
    <name type="scientific">Vigna mungo</name>
    <name type="common">Black gram</name>
    <name type="synonym">Phaseolus mungo</name>
    <dbReference type="NCBI Taxonomy" id="3915"/>
    <lineage>
        <taxon>Eukaryota</taxon>
        <taxon>Viridiplantae</taxon>
        <taxon>Streptophyta</taxon>
        <taxon>Embryophyta</taxon>
        <taxon>Tracheophyta</taxon>
        <taxon>Spermatophyta</taxon>
        <taxon>Magnoliopsida</taxon>
        <taxon>eudicotyledons</taxon>
        <taxon>Gunneridae</taxon>
        <taxon>Pentapetalae</taxon>
        <taxon>rosids</taxon>
        <taxon>fabids</taxon>
        <taxon>Fabales</taxon>
        <taxon>Fabaceae</taxon>
        <taxon>Papilionoideae</taxon>
        <taxon>50 kb inversion clade</taxon>
        <taxon>NPAAA clade</taxon>
        <taxon>indigoferoid/millettioid clade</taxon>
        <taxon>Phaseoleae</taxon>
        <taxon>Vigna</taxon>
    </lineage>
</organism>
<sequence length="111" mass="11905">MRSLSVALLFGLIMMVSMVHGGAVKDEQRGKGKRYLLSETGLGRKGIRSDRIEPAMKGSSASANMNTASVNGNKGSYNDDINDSYENSGNGSGPVLNSHHYFHVRTPPIHG</sequence>
<feature type="signal peptide" evidence="2">
    <location>
        <begin position="1"/>
        <end position="21"/>
    </location>
</feature>
<dbReference type="Proteomes" id="UP001374535">
    <property type="component" value="Chromosome 10"/>
</dbReference>
<dbReference type="EMBL" id="CP144691">
    <property type="protein sequence ID" value="WVY94018.1"/>
    <property type="molecule type" value="Genomic_DNA"/>
</dbReference>
<feature type="compositionally biased region" description="Polar residues" evidence="1">
    <location>
        <begin position="59"/>
        <end position="76"/>
    </location>
</feature>
<name>A0AAQ3RIK9_VIGMU</name>
<feature type="region of interest" description="Disordered" evidence="1">
    <location>
        <begin position="47"/>
        <end position="111"/>
    </location>
</feature>
<evidence type="ECO:0000313" key="3">
    <source>
        <dbReference type="EMBL" id="WVY94018.1"/>
    </source>
</evidence>
<keyword evidence="4" id="KW-1185">Reference proteome</keyword>
<gene>
    <name evidence="3" type="ORF">V8G54_033106</name>
</gene>
<feature type="chain" id="PRO_5042976097" evidence="2">
    <location>
        <begin position="22"/>
        <end position="111"/>
    </location>
</feature>
<reference evidence="3 4" key="1">
    <citation type="journal article" date="2023" name="Life. Sci Alliance">
        <title>Evolutionary insights into 3D genome organization and epigenetic landscape of Vigna mungo.</title>
        <authorList>
            <person name="Junaid A."/>
            <person name="Singh B."/>
            <person name="Bhatia S."/>
        </authorList>
    </citation>
    <scope>NUCLEOTIDE SEQUENCE [LARGE SCALE GENOMIC DNA]</scope>
    <source>
        <strain evidence="3">Urdbean</strain>
    </source>
</reference>
<proteinExistence type="predicted"/>
<dbReference type="AlphaFoldDB" id="A0AAQ3RIK9"/>
<evidence type="ECO:0000256" key="2">
    <source>
        <dbReference type="SAM" id="SignalP"/>
    </source>
</evidence>
<accession>A0AAQ3RIK9</accession>
<evidence type="ECO:0000313" key="4">
    <source>
        <dbReference type="Proteomes" id="UP001374535"/>
    </source>
</evidence>
<keyword evidence="2" id="KW-0732">Signal</keyword>
<protein>
    <submittedName>
        <fullName evidence="3">Uncharacterized protein</fullName>
    </submittedName>
</protein>